<sequence length="158" mass="17634">MDASLKFSGVDELEANDLLVETPMNHSVPFAPAEMTKSPLVMAGTPIPDGGPTLECAAYMGMRLFERCKRGAVGLAPPKRSRGASSSRGHGRQFETLIPERMIDKSIVDMVAMQNSYSLQHRVHPNFWGLPSRFVVRCRGVRRSNRIGYEIRNFSLRI</sequence>
<organism evidence="1 2">
    <name type="scientific">Stylosanthes scabra</name>
    <dbReference type="NCBI Taxonomy" id="79078"/>
    <lineage>
        <taxon>Eukaryota</taxon>
        <taxon>Viridiplantae</taxon>
        <taxon>Streptophyta</taxon>
        <taxon>Embryophyta</taxon>
        <taxon>Tracheophyta</taxon>
        <taxon>Spermatophyta</taxon>
        <taxon>Magnoliopsida</taxon>
        <taxon>eudicotyledons</taxon>
        <taxon>Gunneridae</taxon>
        <taxon>Pentapetalae</taxon>
        <taxon>rosids</taxon>
        <taxon>fabids</taxon>
        <taxon>Fabales</taxon>
        <taxon>Fabaceae</taxon>
        <taxon>Papilionoideae</taxon>
        <taxon>50 kb inversion clade</taxon>
        <taxon>dalbergioids sensu lato</taxon>
        <taxon>Dalbergieae</taxon>
        <taxon>Pterocarpus clade</taxon>
        <taxon>Stylosanthes</taxon>
    </lineage>
</organism>
<name>A0ABU6YBD7_9FABA</name>
<protein>
    <submittedName>
        <fullName evidence="1">Uncharacterized protein</fullName>
    </submittedName>
</protein>
<keyword evidence="2" id="KW-1185">Reference proteome</keyword>
<proteinExistence type="predicted"/>
<evidence type="ECO:0000313" key="2">
    <source>
        <dbReference type="Proteomes" id="UP001341840"/>
    </source>
</evidence>
<dbReference type="EMBL" id="JASCZI010241855">
    <property type="protein sequence ID" value="MED6207747.1"/>
    <property type="molecule type" value="Genomic_DNA"/>
</dbReference>
<gene>
    <name evidence="1" type="ORF">PIB30_038560</name>
</gene>
<reference evidence="1 2" key="1">
    <citation type="journal article" date="2023" name="Plants (Basel)">
        <title>Bridging the Gap: Combining Genomics and Transcriptomics Approaches to Understand Stylosanthes scabra, an Orphan Legume from the Brazilian Caatinga.</title>
        <authorList>
            <person name="Ferreira-Neto J.R.C."/>
            <person name="da Silva M.D."/>
            <person name="Binneck E."/>
            <person name="de Melo N.F."/>
            <person name="da Silva R.H."/>
            <person name="de Melo A.L.T.M."/>
            <person name="Pandolfi V."/>
            <person name="Bustamante F.O."/>
            <person name="Brasileiro-Vidal A.C."/>
            <person name="Benko-Iseppon A.M."/>
        </authorList>
    </citation>
    <scope>NUCLEOTIDE SEQUENCE [LARGE SCALE GENOMIC DNA]</scope>
    <source>
        <tissue evidence="1">Leaves</tissue>
    </source>
</reference>
<dbReference type="Proteomes" id="UP001341840">
    <property type="component" value="Unassembled WGS sequence"/>
</dbReference>
<comment type="caution">
    <text evidence="1">The sequence shown here is derived from an EMBL/GenBank/DDBJ whole genome shotgun (WGS) entry which is preliminary data.</text>
</comment>
<accession>A0ABU6YBD7</accession>
<evidence type="ECO:0000313" key="1">
    <source>
        <dbReference type="EMBL" id="MED6207747.1"/>
    </source>
</evidence>